<dbReference type="InterPro" id="IPR051794">
    <property type="entry name" value="PG_Endopeptidase_C40"/>
</dbReference>
<protein>
    <submittedName>
        <fullName evidence="7">Invasin</fullName>
    </submittedName>
</protein>
<evidence type="ECO:0000256" key="3">
    <source>
        <dbReference type="ARBA" id="ARBA00022801"/>
    </source>
</evidence>
<name>A0A1W0BBF1_9NOCA</name>
<dbReference type="GO" id="GO:0008234">
    <property type="term" value="F:cysteine-type peptidase activity"/>
    <property type="evidence" value="ECO:0007669"/>
    <property type="project" value="UniProtKB-KW"/>
</dbReference>
<evidence type="ECO:0000256" key="5">
    <source>
        <dbReference type="SAM" id="MobiDB-lite"/>
    </source>
</evidence>
<gene>
    <name evidence="7" type="ORF">B0T46_04625</name>
</gene>
<evidence type="ECO:0000313" key="7">
    <source>
        <dbReference type="EMBL" id="ONM49711.1"/>
    </source>
</evidence>
<dbReference type="Gene3D" id="3.90.1720.10">
    <property type="entry name" value="endopeptidase domain like (from Nostoc punctiforme)"/>
    <property type="match status" value="1"/>
</dbReference>
<dbReference type="GO" id="GO:0006508">
    <property type="term" value="P:proteolysis"/>
    <property type="evidence" value="ECO:0007669"/>
    <property type="project" value="UniProtKB-KW"/>
</dbReference>
<sequence>MRVARQTGHRPPLWVALGLLISATVLVSSPSAAVPPPPANPSDSDIAAAGAQADARLGEVGALINQVAVVDQQIQHLDDTVARTREQVNKALVDLQNARAAADAAAAYVTATTAELASAGTRIQQARHNFDRFAVAAYTRPASDSVLTYLAPGGPDVALDRAQLLGLTTKNQQHVLDQLHRAQIEQGNKNSAARRAEAAADAAVDDAERQQAAAEQAVRTATDELHRHAARRDDLLRSRDDAQARLDAARSRVAGLEQQRDTYSAWDRQRRAEQAALAAAASAAAARAAADRAARERAAQLGEGTRPHTQLENSPPRAGKVKPLPRAGSDEEGNRGDSGDAQTPSVTGAAAVEIVVDRALSQLGVTYAWGGGDEAGPTLGIRDGGVADRHGDYRKVGFDCSGLMVYAFAGIGVLLPHYSGYQYNAGIRVPVSQRARGDMLFWGPGGSRHVALYLGDGAMVEAPQSGGVVRVSPVREAGIMPYAVRIVS</sequence>
<dbReference type="PANTHER" id="PTHR47359">
    <property type="entry name" value="PEPTIDOGLYCAN DL-ENDOPEPTIDASE CWLO"/>
    <property type="match status" value="1"/>
</dbReference>
<evidence type="ECO:0000256" key="1">
    <source>
        <dbReference type="ARBA" id="ARBA00007074"/>
    </source>
</evidence>
<dbReference type="SUPFAM" id="SSF54001">
    <property type="entry name" value="Cysteine proteinases"/>
    <property type="match status" value="1"/>
</dbReference>
<dbReference type="InterPro" id="IPR038765">
    <property type="entry name" value="Papain-like_cys_pep_sf"/>
</dbReference>
<evidence type="ECO:0000313" key="8">
    <source>
        <dbReference type="Proteomes" id="UP000188836"/>
    </source>
</evidence>
<comment type="similarity">
    <text evidence="1">Belongs to the peptidase C40 family.</text>
</comment>
<dbReference type="PANTHER" id="PTHR47359:SF3">
    <property type="entry name" value="NLP_P60 DOMAIN-CONTAINING PROTEIN-RELATED"/>
    <property type="match status" value="1"/>
</dbReference>
<dbReference type="AlphaFoldDB" id="A0A1W0BBF1"/>
<evidence type="ECO:0000256" key="2">
    <source>
        <dbReference type="ARBA" id="ARBA00022670"/>
    </source>
</evidence>
<dbReference type="PROSITE" id="PS51935">
    <property type="entry name" value="NLPC_P60"/>
    <property type="match status" value="1"/>
</dbReference>
<dbReference type="STRING" id="1538463.B0T36_08950"/>
<feature type="compositionally biased region" description="Basic and acidic residues" evidence="5">
    <location>
        <begin position="289"/>
        <end position="298"/>
    </location>
</feature>
<feature type="region of interest" description="Disordered" evidence="5">
    <location>
        <begin position="186"/>
        <end position="207"/>
    </location>
</feature>
<dbReference type="InterPro" id="IPR000064">
    <property type="entry name" value="NLP_P60_dom"/>
</dbReference>
<keyword evidence="8" id="KW-1185">Reference proteome</keyword>
<evidence type="ECO:0000259" key="6">
    <source>
        <dbReference type="PROSITE" id="PS51935"/>
    </source>
</evidence>
<keyword evidence="4" id="KW-0788">Thiol protease</keyword>
<feature type="domain" description="NlpC/P60" evidence="6">
    <location>
        <begin position="349"/>
        <end position="488"/>
    </location>
</feature>
<evidence type="ECO:0000256" key="4">
    <source>
        <dbReference type="ARBA" id="ARBA00022807"/>
    </source>
</evidence>
<dbReference type="Pfam" id="PF00877">
    <property type="entry name" value="NLPC_P60"/>
    <property type="match status" value="1"/>
</dbReference>
<organism evidence="7 8">
    <name type="scientific">Nocardia donostiensis</name>
    <dbReference type="NCBI Taxonomy" id="1538463"/>
    <lineage>
        <taxon>Bacteria</taxon>
        <taxon>Bacillati</taxon>
        <taxon>Actinomycetota</taxon>
        <taxon>Actinomycetes</taxon>
        <taxon>Mycobacteriales</taxon>
        <taxon>Nocardiaceae</taxon>
        <taxon>Nocardia</taxon>
    </lineage>
</organism>
<reference evidence="7 8" key="1">
    <citation type="journal article" date="2016" name="Antonie Van Leeuwenhoek">
        <title>Nocardia donostiensis sp. nov., isolated from human respiratory specimens.</title>
        <authorList>
            <person name="Ercibengoa M."/>
            <person name="Bell M."/>
            <person name="Marimon J.M."/>
            <person name="Humrighouse B."/>
            <person name="Klenk H.P."/>
            <person name="Potter G."/>
            <person name="Perez-Trallero E."/>
        </authorList>
    </citation>
    <scope>NUCLEOTIDE SEQUENCE [LARGE SCALE GENOMIC DNA]</scope>
    <source>
        <strain evidence="7 8">X1655</strain>
    </source>
</reference>
<dbReference type="OrthoDB" id="4771638at2"/>
<accession>A0A1W0BBF1</accession>
<keyword evidence="3" id="KW-0378">Hydrolase</keyword>
<feature type="region of interest" description="Disordered" evidence="5">
    <location>
        <begin position="289"/>
        <end position="346"/>
    </location>
</feature>
<keyword evidence="2" id="KW-0645">Protease</keyword>
<feature type="compositionally biased region" description="Basic and acidic residues" evidence="5">
    <location>
        <begin position="328"/>
        <end position="338"/>
    </location>
</feature>
<proteinExistence type="inferred from homology"/>
<dbReference type="RefSeq" id="WP_077115224.1">
    <property type="nucleotide sequence ID" value="NZ_LOKT01000005.1"/>
</dbReference>
<comment type="caution">
    <text evidence="7">The sequence shown here is derived from an EMBL/GenBank/DDBJ whole genome shotgun (WGS) entry which is preliminary data.</text>
</comment>
<dbReference type="EMBL" id="MUMY01000003">
    <property type="protein sequence ID" value="ONM49711.1"/>
    <property type="molecule type" value="Genomic_DNA"/>
</dbReference>
<dbReference type="Proteomes" id="UP000188836">
    <property type="component" value="Unassembled WGS sequence"/>
</dbReference>